<reference evidence="1" key="1">
    <citation type="submission" date="2023-03" db="EMBL/GenBank/DDBJ databases">
        <title>Massive genome expansion in bonnet fungi (Mycena s.s.) driven by repeated elements and novel gene families across ecological guilds.</title>
        <authorList>
            <consortium name="Lawrence Berkeley National Laboratory"/>
            <person name="Harder C.B."/>
            <person name="Miyauchi S."/>
            <person name="Viragh M."/>
            <person name="Kuo A."/>
            <person name="Thoen E."/>
            <person name="Andreopoulos B."/>
            <person name="Lu D."/>
            <person name="Skrede I."/>
            <person name="Drula E."/>
            <person name="Henrissat B."/>
            <person name="Morin E."/>
            <person name="Kohler A."/>
            <person name="Barry K."/>
            <person name="LaButti K."/>
            <person name="Morin E."/>
            <person name="Salamov A."/>
            <person name="Lipzen A."/>
            <person name="Mereny Z."/>
            <person name="Hegedus B."/>
            <person name="Baldrian P."/>
            <person name="Stursova M."/>
            <person name="Weitz H."/>
            <person name="Taylor A."/>
            <person name="Grigoriev I.V."/>
            <person name="Nagy L.G."/>
            <person name="Martin F."/>
            <person name="Kauserud H."/>
        </authorList>
    </citation>
    <scope>NUCLEOTIDE SEQUENCE</scope>
    <source>
        <strain evidence="1">9284</strain>
    </source>
</reference>
<dbReference type="EMBL" id="JARKIF010000006">
    <property type="protein sequence ID" value="KAJ7637006.1"/>
    <property type="molecule type" value="Genomic_DNA"/>
</dbReference>
<name>A0AAD7FTV6_9AGAR</name>
<sequence>MNASTETLFKSIDEALCVPLDWNIGYRQVEFDVPPSVDLGLLVKKINEGEEIQPWHRIRFTIQHAKLNIYQLMPTCSHEQAADLLTLFLYAEADLTRSLQVEPRRHLKPTRCSTFLDQAARTCGQADGSLRPNNTRNYGDWPSIVIEVGDNRSLSDLYNLADRWFSMSAHQPRPVKTVVIVKLYPNTRRMRVEFFERSAQTNATPPIHGTHIPNLGPYEWTQETLAPAALQSIPDMYIPLAQLYDQAPGHLAANGPDLVVRALDVQRWVEDVLSSM</sequence>
<accession>A0AAD7FTV6</accession>
<proteinExistence type="predicted"/>
<keyword evidence="2" id="KW-1185">Reference proteome</keyword>
<organism evidence="1 2">
    <name type="scientific">Roridomyces roridus</name>
    <dbReference type="NCBI Taxonomy" id="1738132"/>
    <lineage>
        <taxon>Eukaryota</taxon>
        <taxon>Fungi</taxon>
        <taxon>Dikarya</taxon>
        <taxon>Basidiomycota</taxon>
        <taxon>Agaricomycotina</taxon>
        <taxon>Agaricomycetes</taxon>
        <taxon>Agaricomycetidae</taxon>
        <taxon>Agaricales</taxon>
        <taxon>Marasmiineae</taxon>
        <taxon>Mycenaceae</taxon>
        <taxon>Roridomyces</taxon>
    </lineage>
</organism>
<protein>
    <submittedName>
        <fullName evidence="1">Uncharacterized protein</fullName>
    </submittedName>
</protein>
<evidence type="ECO:0000313" key="1">
    <source>
        <dbReference type="EMBL" id="KAJ7637006.1"/>
    </source>
</evidence>
<evidence type="ECO:0000313" key="2">
    <source>
        <dbReference type="Proteomes" id="UP001221142"/>
    </source>
</evidence>
<comment type="caution">
    <text evidence="1">The sequence shown here is derived from an EMBL/GenBank/DDBJ whole genome shotgun (WGS) entry which is preliminary data.</text>
</comment>
<dbReference type="Proteomes" id="UP001221142">
    <property type="component" value="Unassembled WGS sequence"/>
</dbReference>
<gene>
    <name evidence="1" type="ORF">FB45DRAFT_1025092</name>
</gene>
<dbReference type="AlphaFoldDB" id="A0AAD7FTV6"/>